<evidence type="ECO:0000313" key="1">
    <source>
        <dbReference type="EMBL" id="JAD62466.1"/>
    </source>
</evidence>
<proteinExistence type="predicted"/>
<dbReference type="PANTHER" id="PTHR47186">
    <property type="entry name" value="LEUCINE-RICH REPEAT-CONTAINING PROTEIN 57"/>
    <property type="match status" value="1"/>
</dbReference>
<reference evidence="1" key="2">
    <citation type="journal article" date="2015" name="Data Brief">
        <title>Shoot transcriptome of the giant reed, Arundo donax.</title>
        <authorList>
            <person name="Barrero R.A."/>
            <person name="Guerrero F.D."/>
            <person name="Moolhuijzen P."/>
            <person name="Goolsby J.A."/>
            <person name="Tidwell J."/>
            <person name="Bellgard S.E."/>
            <person name="Bellgard M.I."/>
        </authorList>
    </citation>
    <scope>NUCLEOTIDE SEQUENCE</scope>
    <source>
        <tissue evidence="1">Shoot tissue taken approximately 20 cm above the soil surface</tissue>
    </source>
</reference>
<protein>
    <submittedName>
        <fullName evidence="1">Uncharacterized protein</fullName>
    </submittedName>
</protein>
<dbReference type="InterPro" id="IPR032675">
    <property type="entry name" value="LRR_dom_sf"/>
</dbReference>
<dbReference type="EMBL" id="GBRH01235429">
    <property type="protein sequence ID" value="JAD62466.1"/>
    <property type="molecule type" value="Transcribed_RNA"/>
</dbReference>
<accession>A0A0A9BGJ9</accession>
<dbReference type="Gene3D" id="3.80.10.10">
    <property type="entry name" value="Ribonuclease Inhibitor"/>
    <property type="match status" value="1"/>
</dbReference>
<dbReference type="AlphaFoldDB" id="A0A0A9BGJ9"/>
<dbReference type="PANTHER" id="PTHR47186:SF51">
    <property type="entry name" value="NB-ARC DOMAIN-CONTAINING PROTEIN"/>
    <property type="match status" value="1"/>
</dbReference>
<reference evidence="1" key="1">
    <citation type="submission" date="2014-09" db="EMBL/GenBank/DDBJ databases">
        <authorList>
            <person name="Magalhaes I.L.F."/>
            <person name="Oliveira U."/>
            <person name="Santos F.R."/>
            <person name="Vidigal T.H.D.A."/>
            <person name="Brescovit A.D."/>
            <person name="Santos A.J."/>
        </authorList>
    </citation>
    <scope>NUCLEOTIDE SEQUENCE</scope>
    <source>
        <tissue evidence="1">Shoot tissue taken approximately 20 cm above the soil surface</tissue>
    </source>
</reference>
<organism evidence="1">
    <name type="scientific">Arundo donax</name>
    <name type="common">Giant reed</name>
    <name type="synonym">Donax arundinaceus</name>
    <dbReference type="NCBI Taxonomy" id="35708"/>
    <lineage>
        <taxon>Eukaryota</taxon>
        <taxon>Viridiplantae</taxon>
        <taxon>Streptophyta</taxon>
        <taxon>Embryophyta</taxon>
        <taxon>Tracheophyta</taxon>
        <taxon>Spermatophyta</taxon>
        <taxon>Magnoliopsida</taxon>
        <taxon>Liliopsida</taxon>
        <taxon>Poales</taxon>
        <taxon>Poaceae</taxon>
        <taxon>PACMAD clade</taxon>
        <taxon>Arundinoideae</taxon>
        <taxon>Arundineae</taxon>
        <taxon>Arundo</taxon>
    </lineage>
</organism>
<dbReference type="SUPFAM" id="SSF52047">
    <property type="entry name" value="RNI-like"/>
    <property type="match status" value="1"/>
</dbReference>
<sequence length="240" mass="26924">MTYLQLVDCQSCMYLPPLGLLPSLKYLRIEGATAVTKIGPEFVGCGVGNLGSTEAIAFPKLEVLVVMDMPSWEEWTFVVEEDRATTAGKEGGGDGAAAKQIGEAPPRRMRLLPRLKQLELKRCPKLIALPQQLGQEATSLNELHLREMDSLIVVENLPFLSEFLVIAGCGQLERVSHLPQVRKLFVELCPNLRRVEKLDSLQESFLNEDMQEVSSLWLPGLQEQHRQLNGEELDVNTWTW</sequence>
<name>A0A0A9BGJ9_ARUDO</name>